<dbReference type="Proteomes" id="UP000803844">
    <property type="component" value="Unassembled WGS sequence"/>
</dbReference>
<feature type="domain" description="N-acetyltransferase" evidence="1">
    <location>
        <begin position="44"/>
        <end position="191"/>
    </location>
</feature>
<dbReference type="Gene3D" id="3.40.630.30">
    <property type="match status" value="1"/>
</dbReference>
<dbReference type="GeneID" id="63836931"/>
<dbReference type="AlphaFoldDB" id="A0A9P4XXP6"/>
<organism evidence="2 3">
    <name type="scientific">Cryphonectria parasitica (strain ATCC 38755 / EP155)</name>
    <dbReference type="NCBI Taxonomy" id="660469"/>
    <lineage>
        <taxon>Eukaryota</taxon>
        <taxon>Fungi</taxon>
        <taxon>Dikarya</taxon>
        <taxon>Ascomycota</taxon>
        <taxon>Pezizomycotina</taxon>
        <taxon>Sordariomycetes</taxon>
        <taxon>Sordariomycetidae</taxon>
        <taxon>Diaporthales</taxon>
        <taxon>Cryphonectriaceae</taxon>
        <taxon>Cryphonectria-Endothia species complex</taxon>
        <taxon>Cryphonectria</taxon>
    </lineage>
</organism>
<sequence length="204" mass="23890">MPPTVEDIWRSDRLIYRSIREDDQEWWFKNIDGDPNNICLSTPLILAPPRKAKTEDFMKLWTTPDSLLDCIVCLRQPKNTGKGDDTEAPETRIGFVRLAHGGYGTSPHSRAGNFGIVLAAPYQNKGYGTEATNWILDWAFRHGNMHSVNLGTIDYNKRAHRCYEKCGFKLGGRRRQCFWHDRKYWDLLFYDILEEEWKELRGYQ</sequence>
<dbReference type="SUPFAM" id="SSF55729">
    <property type="entry name" value="Acyl-CoA N-acyltransferases (Nat)"/>
    <property type="match status" value="1"/>
</dbReference>
<keyword evidence="3" id="KW-1185">Reference proteome</keyword>
<name>A0A9P4XXP6_CRYP1</name>
<dbReference type="EMBL" id="MU032350">
    <property type="protein sequence ID" value="KAF3762826.1"/>
    <property type="molecule type" value="Genomic_DNA"/>
</dbReference>
<dbReference type="InterPro" id="IPR016181">
    <property type="entry name" value="Acyl_CoA_acyltransferase"/>
</dbReference>
<evidence type="ECO:0000313" key="3">
    <source>
        <dbReference type="Proteomes" id="UP000803844"/>
    </source>
</evidence>
<dbReference type="RefSeq" id="XP_040773805.1">
    <property type="nucleotide sequence ID" value="XM_040919802.1"/>
</dbReference>
<dbReference type="PANTHER" id="PTHR43415:SF3">
    <property type="entry name" value="GNAT-FAMILY ACETYLTRANSFERASE"/>
    <property type="match status" value="1"/>
</dbReference>
<protein>
    <submittedName>
        <fullName evidence="2">Acyl-CoA N-acyltransferase</fullName>
    </submittedName>
</protein>
<dbReference type="PANTHER" id="PTHR43415">
    <property type="entry name" value="SPERMIDINE N(1)-ACETYLTRANSFERASE"/>
    <property type="match status" value="1"/>
</dbReference>
<comment type="caution">
    <text evidence="2">The sequence shown here is derived from an EMBL/GenBank/DDBJ whole genome shotgun (WGS) entry which is preliminary data.</text>
</comment>
<accession>A0A9P4XXP6</accession>
<dbReference type="GO" id="GO:0016747">
    <property type="term" value="F:acyltransferase activity, transferring groups other than amino-acyl groups"/>
    <property type="evidence" value="ECO:0007669"/>
    <property type="project" value="InterPro"/>
</dbReference>
<dbReference type="OrthoDB" id="64477at2759"/>
<evidence type="ECO:0000259" key="1">
    <source>
        <dbReference type="PROSITE" id="PS51186"/>
    </source>
</evidence>
<reference evidence="2" key="1">
    <citation type="journal article" date="2020" name="Phytopathology">
        <title>Genome sequence of the chestnut blight fungus Cryphonectria parasitica EP155: A fundamental resource for an archetypical invasive plant pathogen.</title>
        <authorList>
            <person name="Crouch J.A."/>
            <person name="Dawe A."/>
            <person name="Aerts A."/>
            <person name="Barry K."/>
            <person name="Churchill A.C.L."/>
            <person name="Grimwood J."/>
            <person name="Hillman B."/>
            <person name="Milgroom M.G."/>
            <person name="Pangilinan J."/>
            <person name="Smith M."/>
            <person name="Salamov A."/>
            <person name="Schmutz J."/>
            <person name="Yadav J."/>
            <person name="Grigoriev I.V."/>
            <person name="Nuss D."/>
        </authorList>
    </citation>
    <scope>NUCLEOTIDE SEQUENCE</scope>
    <source>
        <strain evidence="2">EP155</strain>
    </source>
</reference>
<dbReference type="Pfam" id="PF13302">
    <property type="entry name" value="Acetyltransf_3"/>
    <property type="match status" value="1"/>
</dbReference>
<dbReference type="InterPro" id="IPR000182">
    <property type="entry name" value="GNAT_dom"/>
</dbReference>
<proteinExistence type="predicted"/>
<dbReference type="PROSITE" id="PS51186">
    <property type="entry name" value="GNAT"/>
    <property type="match status" value="1"/>
</dbReference>
<gene>
    <name evidence="2" type="ORF">M406DRAFT_323704</name>
</gene>
<evidence type="ECO:0000313" key="2">
    <source>
        <dbReference type="EMBL" id="KAF3762826.1"/>
    </source>
</evidence>